<dbReference type="HAMAP" id="MF_00059">
    <property type="entry name" value="RNApol_bact_RpoA"/>
    <property type="match status" value="1"/>
</dbReference>
<dbReference type="NCBIfam" id="NF003519">
    <property type="entry name" value="PRK05182.2-5"/>
    <property type="match status" value="1"/>
</dbReference>
<feature type="domain" description="DNA-directed RNA polymerase RpoA/D/Rpb3-type" evidence="12">
    <location>
        <begin position="21"/>
        <end position="228"/>
    </location>
</feature>
<dbReference type="InterPro" id="IPR036603">
    <property type="entry name" value="RBP11-like"/>
</dbReference>
<dbReference type="InterPro" id="IPR011263">
    <property type="entry name" value="DNA-dir_RNA_pol_RpoA/D/Rpb3"/>
</dbReference>
<dbReference type="GO" id="GO:0046983">
    <property type="term" value="F:protein dimerization activity"/>
    <property type="evidence" value="ECO:0007669"/>
    <property type="project" value="InterPro"/>
</dbReference>
<dbReference type="Pfam" id="PF03118">
    <property type="entry name" value="RNA_pol_A_CTD"/>
    <property type="match status" value="1"/>
</dbReference>
<gene>
    <name evidence="11 13" type="primary">rpoA</name>
    <name evidence="13" type="ORF">MPAN_002480</name>
</gene>
<dbReference type="NCBIfam" id="NF003513">
    <property type="entry name" value="PRK05182.1-2"/>
    <property type="match status" value="1"/>
</dbReference>
<dbReference type="InterPro" id="IPR011262">
    <property type="entry name" value="DNA-dir_RNA_pol_insert"/>
</dbReference>
<dbReference type="SUPFAM" id="SSF55257">
    <property type="entry name" value="RBP11-like subunits of RNA polymerase"/>
    <property type="match status" value="1"/>
</dbReference>
<evidence type="ECO:0000259" key="12">
    <source>
        <dbReference type="SMART" id="SM00662"/>
    </source>
</evidence>
<comment type="catalytic activity">
    <reaction evidence="10 11">
        <text>RNA(n) + a ribonucleoside 5'-triphosphate = RNA(n+1) + diphosphate</text>
        <dbReference type="Rhea" id="RHEA:21248"/>
        <dbReference type="Rhea" id="RHEA-COMP:14527"/>
        <dbReference type="Rhea" id="RHEA-COMP:17342"/>
        <dbReference type="ChEBI" id="CHEBI:33019"/>
        <dbReference type="ChEBI" id="CHEBI:61557"/>
        <dbReference type="ChEBI" id="CHEBI:140395"/>
        <dbReference type="EC" id="2.7.7.6"/>
    </reaction>
</comment>
<dbReference type="NCBIfam" id="TIGR02027">
    <property type="entry name" value="rpoA"/>
    <property type="match status" value="1"/>
</dbReference>
<accession>A0A7U9TIC7</accession>
<evidence type="ECO:0000256" key="3">
    <source>
        <dbReference type="ARBA" id="ARBA00015972"/>
    </source>
</evidence>
<keyword evidence="14" id="KW-1185">Reference proteome</keyword>
<dbReference type="GO" id="GO:0005737">
    <property type="term" value="C:cytoplasm"/>
    <property type="evidence" value="ECO:0007669"/>
    <property type="project" value="UniProtKB-ARBA"/>
</dbReference>
<evidence type="ECO:0000256" key="6">
    <source>
        <dbReference type="ARBA" id="ARBA00022695"/>
    </source>
</evidence>
<dbReference type="Gene3D" id="3.30.1360.10">
    <property type="entry name" value="RNA polymerase, RBP11-like subunit"/>
    <property type="match status" value="1"/>
</dbReference>
<evidence type="ECO:0000313" key="13">
    <source>
        <dbReference type="EMBL" id="BCR35355.1"/>
    </source>
</evidence>
<comment type="similarity">
    <text evidence="1 11">Belongs to the RNA polymerase alpha chain family.</text>
</comment>
<evidence type="ECO:0000256" key="8">
    <source>
        <dbReference type="ARBA" id="ARBA00032524"/>
    </source>
</evidence>
<evidence type="ECO:0000256" key="4">
    <source>
        <dbReference type="ARBA" id="ARBA00022478"/>
    </source>
</evidence>
<comment type="function">
    <text evidence="11">DNA-dependent RNA polymerase catalyzes the transcription of DNA into RNA using the four ribonucleoside triphosphates as substrates.</text>
</comment>
<comment type="domain">
    <text evidence="11">The N-terminal domain is essential for RNAP assembly and basal transcription, whereas the C-terminal domain is involved in interaction with transcriptional regulators and with upstream promoter elements.</text>
</comment>
<dbReference type="Gene3D" id="1.10.150.20">
    <property type="entry name" value="5' to 3' exonuclease, C-terminal subdomain"/>
    <property type="match status" value="1"/>
</dbReference>
<dbReference type="EMBL" id="AP024412">
    <property type="protein sequence ID" value="BCR35355.1"/>
    <property type="molecule type" value="Genomic_DNA"/>
</dbReference>
<keyword evidence="7 11" id="KW-0804">Transcription</keyword>
<evidence type="ECO:0000256" key="10">
    <source>
        <dbReference type="ARBA" id="ARBA00048552"/>
    </source>
</evidence>
<feature type="region of interest" description="Alpha N-terminal domain (alpha-NTD)" evidence="11">
    <location>
        <begin position="1"/>
        <end position="229"/>
    </location>
</feature>
<keyword evidence="6 11" id="KW-0548">Nucleotidyltransferase</keyword>
<dbReference type="InterPro" id="IPR036643">
    <property type="entry name" value="RNApol_insert_sf"/>
</dbReference>
<dbReference type="GO" id="GO:0000428">
    <property type="term" value="C:DNA-directed RNA polymerase complex"/>
    <property type="evidence" value="ECO:0007669"/>
    <property type="project" value="UniProtKB-KW"/>
</dbReference>
<organism evidence="13 14">
    <name type="scientific">Mariniplasma anaerobium</name>
    <dbReference type="NCBI Taxonomy" id="2735436"/>
    <lineage>
        <taxon>Bacteria</taxon>
        <taxon>Bacillati</taxon>
        <taxon>Mycoplasmatota</taxon>
        <taxon>Mollicutes</taxon>
        <taxon>Acholeplasmatales</taxon>
        <taxon>Acholeplasmataceae</taxon>
        <taxon>Mariniplasma</taxon>
    </lineage>
</organism>
<dbReference type="SUPFAM" id="SSF56553">
    <property type="entry name" value="Insert subdomain of RNA polymerase alpha subunit"/>
    <property type="match status" value="1"/>
</dbReference>
<dbReference type="Gene3D" id="2.170.120.12">
    <property type="entry name" value="DNA-directed RNA polymerase, insert domain"/>
    <property type="match status" value="1"/>
</dbReference>
<dbReference type="InterPro" id="IPR011260">
    <property type="entry name" value="RNAP_asu_C"/>
</dbReference>
<dbReference type="SUPFAM" id="SSF47789">
    <property type="entry name" value="C-terminal domain of RNA polymerase alpha subunit"/>
    <property type="match status" value="1"/>
</dbReference>
<dbReference type="EC" id="2.7.7.6" evidence="2 11"/>
<dbReference type="KEGG" id="manr:MPAN_002480"/>
<dbReference type="RefSeq" id="WP_176239727.1">
    <property type="nucleotide sequence ID" value="NZ_AP024412.1"/>
</dbReference>
<comment type="subunit">
    <text evidence="11">Homodimer. The RNAP catalytic core consists of 2 alpha, 1 beta, 1 beta' and 1 omega subunit. When a sigma factor is associated with the core the holoenzyme is formed, which can initiate transcription.</text>
</comment>
<evidence type="ECO:0000256" key="9">
    <source>
        <dbReference type="ARBA" id="ARBA00033070"/>
    </source>
</evidence>
<evidence type="ECO:0000256" key="7">
    <source>
        <dbReference type="ARBA" id="ARBA00023163"/>
    </source>
</evidence>
<dbReference type="Pfam" id="PF01193">
    <property type="entry name" value="RNA_pol_L"/>
    <property type="match status" value="1"/>
</dbReference>
<keyword evidence="5 11" id="KW-0808">Transferase</keyword>
<reference evidence="13" key="1">
    <citation type="submission" date="2021-01" db="EMBL/GenBank/DDBJ databases">
        <title>Draft genome sequence of Acholeplasmataceae bacterium strain Mahy22.</title>
        <authorList>
            <person name="Watanabe M."/>
            <person name="Kojima H."/>
            <person name="Fukui M."/>
        </authorList>
    </citation>
    <scope>NUCLEOTIDE SEQUENCE</scope>
    <source>
        <strain evidence="13">Mahy22</strain>
    </source>
</reference>
<evidence type="ECO:0000256" key="1">
    <source>
        <dbReference type="ARBA" id="ARBA00007123"/>
    </source>
</evidence>
<dbReference type="Pfam" id="PF01000">
    <property type="entry name" value="RNA_pol_A_bac"/>
    <property type="match status" value="1"/>
</dbReference>
<dbReference type="GO" id="GO:0006351">
    <property type="term" value="P:DNA-templated transcription"/>
    <property type="evidence" value="ECO:0007669"/>
    <property type="project" value="UniProtKB-UniRule"/>
</dbReference>
<dbReference type="FunFam" id="2.170.120.12:FF:000001">
    <property type="entry name" value="DNA-directed RNA polymerase subunit alpha"/>
    <property type="match status" value="1"/>
</dbReference>
<evidence type="ECO:0000256" key="5">
    <source>
        <dbReference type="ARBA" id="ARBA00022679"/>
    </source>
</evidence>
<dbReference type="CDD" id="cd06928">
    <property type="entry name" value="RNAP_alpha_NTD"/>
    <property type="match status" value="1"/>
</dbReference>
<dbReference type="InterPro" id="IPR011773">
    <property type="entry name" value="DNA-dir_RpoA"/>
</dbReference>
<evidence type="ECO:0000313" key="14">
    <source>
        <dbReference type="Proteomes" id="UP000620133"/>
    </source>
</evidence>
<evidence type="ECO:0000256" key="11">
    <source>
        <dbReference type="HAMAP-Rule" id="MF_00059"/>
    </source>
</evidence>
<protein>
    <recommendedName>
        <fullName evidence="3 11">DNA-directed RNA polymerase subunit alpha</fullName>
        <shortName evidence="11">RNAP subunit alpha</shortName>
        <ecNumber evidence="2 11">2.7.7.6</ecNumber>
    </recommendedName>
    <alternativeName>
        <fullName evidence="9 11">RNA polymerase subunit alpha</fullName>
    </alternativeName>
    <alternativeName>
        <fullName evidence="8 11">Transcriptase subunit alpha</fullName>
    </alternativeName>
</protein>
<keyword evidence="4 11" id="KW-0240">DNA-directed RNA polymerase</keyword>
<dbReference type="AlphaFoldDB" id="A0A7U9TIC7"/>
<dbReference type="GO" id="GO:0003677">
    <property type="term" value="F:DNA binding"/>
    <property type="evidence" value="ECO:0007669"/>
    <property type="project" value="UniProtKB-UniRule"/>
</dbReference>
<dbReference type="Proteomes" id="UP000620133">
    <property type="component" value="Chromosome"/>
</dbReference>
<proteinExistence type="inferred from homology"/>
<dbReference type="SMART" id="SM00662">
    <property type="entry name" value="RPOLD"/>
    <property type="match status" value="1"/>
</dbReference>
<name>A0A7U9TIC7_9MOLU</name>
<dbReference type="GO" id="GO:0003899">
    <property type="term" value="F:DNA-directed RNA polymerase activity"/>
    <property type="evidence" value="ECO:0007669"/>
    <property type="project" value="UniProtKB-UniRule"/>
</dbReference>
<feature type="region of interest" description="Alpha C-terminal domain (alpha-CTD)" evidence="11">
    <location>
        <begin position="246"/>
        <end position="329"/>
    </location>
</feature>
<evidence type="ECO:0000256" key="2">
    <source>
        <dbReference type="ARBA" id="ARBA00012418"/>
    </source>
</evidence>
<sequence length="329" mass="37011">MKDLKFEKPTAVEEISKDGYKGRFVIKPLDRGYGITLGNALRRVLLSSLPGAAIVSIKIDGVEHEFSTIEGVYEDVMGIVLNLKKVIFKVESTDPEFEQKLELYMVGAGKVTAADFNHVDGIEIVNPDQEIANLADAGRLSMEVTVRRGVGYVSAEKNKAYINNEKSVIPIDSIYTPVTRVSYHVEKTLRDHDELALDIETNGAIEAKDALALASKMLIDYFSVIVEISEQAQESDFIYEQEEEPVNKKLELTIDKLDLSVRLYNSLKRSGISTVAQIVSQSEEDVMRFRSLGRKSFKELKEKLLEHGLEFKNSSNKESKFHLDDEEKE</sequence>